<dbReference type="PROSITE" id="PS00584">
    <property type="entry name" value="PFKB_KINASES_2"/>
    <property type="match status" value="1"/>
</dbReference>
<dbReference type="GO" id="GO:0046872">
    <property type="term" value="F:metal ion binding"/>
    <property type="evidence" value="ECO:0007669"/>
    <property type="project" value="UniProtKB-KW"/>
</dbReference>
<dbReference type="GO" id="GO:0016798">
    <property type="term" value="F:hydrolase activity, acting on glycosyl bonds"/>
    <property type="evidence" value="ECO:0007669"/>
    <property type="project" value="UniProtKB-KW"/>
</dbReference>
<keyword evidence="1" id="KW-0808">Transferase</keyword>
<dbReference type="SUPFAM" id="SSF110581">
    <property type="entry name" value="Indigoidine synthase A-like"/>
    <property type="match status" value="1"/>
</dbReference>
<dbReference type="AlphaFoldDB" id="A0AAJ8K2X1"/>
<keyword evidence="11" id="KW-1185">Reference proteome</keyword>
<gene>
    <name evidence="10" type="ORF">I302_101884</name>
</gene>
<evidence type="ECO:0000256" key="5">
    <source>
        <dbReference type="ARBA" id="ARBA00023211"/>
    </source>
</evidence>
<evidence type="ECO:0000256" key="1">
    <source>
        <dbReference type="ARBA" id="ARBA00022679"/>
    </source>
</evidence>
<dbReference type="PANTHER" id="PTHR42909:SF1">
    <property type="entry name" value="CARBOHYDRATE KINASE PFKB DOMAIN-CONTAINING PROTEIN"/>
    <property type="match status" value="1"/>
</dbReference>
<dbReference type="RefSeq" id="XP_019050142.2">
    <property type="nucleotide sequence ID" value="XM_019187264.2"/>
</dbReference>
<feature type="domain" description="Carbohydrate kinase PfkB" evidence="9">
    <location>
        <begin position="783"/>
        <end position="817"/>
    </location>
</feature>
<evidence type="ECO:0000313" key="11">
    <source>
        <dbReference type="Proteomes" id="UP000092730"/>
    </source>
</evidence>
<dbReference type="InterPro" id="IPR022830">
    <property type="entry name" value="Indigdn_synthA-like"/>
</dbReference>
<evidence type="ECO:0000256" key="6">
    <source>
        <dbReference type="ARBA" id="ARBA00023239"/>
    </source>
</evidence>
<evidence type="ECO:0000313" key="10">
    <source>
        <dbReference type="EMBL" id="WVW79914.1"/>
    </source>
</evidence>
<feature type="compositionally biased region" description="Polar residues" evidence="8">
    <location>
        <begin position="418"/>
        <end position="429"/>
    </location>
</feature>
<dbReference type="Pfam" id="PF04227">
    <property type="entry name" value="Indigoidine_A"/>
    <property type="match status" value="1"/>
</dbReference>
<dbReference type="Gene3D" id="3.40.1790.10">
    <property type="entry name" value="Indigoidine synthase domain"/>
    <property type="match status" value="1"/>
</dbReference>
<name>A0AAJ8K2X1_9TREE</name>
<dbReference type="GO" id="GO:0005737">
    <property type="term" value="C:cytoplasm"/>
    <property type="evidence" value="ECO:0007669"/>
    <property type="project" value="TreeGrafter"/>
</dbReference>
<reference evidence="10" key="1">
    <citation type="submission" date="2013-07" db="EMBL/GenBank/DDBJ databases">
        <authorList>
            <consortium name="The Broad Institute Genome Sequencing Platform"/>
            <person name="Cuomo C."/>
            <person name="Litvintseva A."/>
            <person name="Chen Y."/>
            <person name="Heitman J."/>
            <person name="Sun S."/>
            <person name="Springer D."/>
            <person name="Dromer F."/>
            <person name="Young S.K."/>
            <person name="Zeng Q."/>
            <person name="Gargeya S."/>
            <person name="Fitzgerald M."/>
            <person name="Abouelleil A."/>
            <person name="Alvarado L."/>
            <person name="Berlin A.M."/>
            <person name="Chapman S.B."/>
            <person name="Dewar J."/>
            <person name="Goldberg J."/>
            <person name="Griggs A."/>
            <person name="Gujja S."/>
            <person name="Hansen M."/>
            <person name="Howarth C."/>
            <person name="Imamovic A."/>
            <person name="Larimer J."/>
            <person name="McCowan C."/>
            <person name="Murphy C."/>
            <person name="Pearson M."/>
            <person name="Priest M."/>
            <person name="Roberts A."/>
            <person name="Saif S."/>
            <person name="Shea T."/>
            <person name="Sykes S."/>
            <person name="Wortman J."/>
            <person name="Nusbaum C."/>
            <person name="Birren B."/>
        </authorList>
    </citation>
    <scope>NUCLEOTIDE SEQUENCE</scope>
    <source>
        <strain evidence="10">CBS 10118</strain>
    </source>
</reference>
<feature type="domain" description="Carbohydrate kinase PfkB" evidence="9">
    <location>
        <begin position="437"/>
        <end position="519"/>
    </location>
</feature>
<keyword evidence="7" id="KW-0326">Glycosidase</keyword>
<evidence type="ECO:0000256" key="7">
    <source>
        <dbReference type="ARBA" id="ARBA00023295"/>
    </source>
</evidence>
<dbReference type="SUPFAM" id="SSF53613">
    <property type="entry name" value="Ribokinase-like"/>
    <property type="match status" value="1"/>
</dbReference>
<dbReference type="EMBL" id="CP144541">
    <property type="protein sequence ID" value="WVW79914.1"/>
    <property type="molecule type" value="Genomic_DNA"/>
</dbReference>
<proteinExistence type="inferred from homology"/>
<sequence>MSLLTRGLLGAGVRARARARGKELSVNQLSQLNISGKRSVYDLTRGKQLWGDRLILSEEVHDALSTSKPIVALESAIITHGMPHPTNYSTANSLEKIIRSKGSIPATIALINGKVHVGLTESELIQLSDPQSKISQGAVKVSRRDLGPVISLEKTGGTTVAGTMYVAESLGIKVFVTGGIGGVHRGAESTMDISADLLELGRTPMAVFCAGAKSILDIPRTLEVLETQGVCVASYGDKQDFPAFYTPSSGCQSPWRVGDADAAARLIYTQLSLPIKLATLLGVPIPSEHAEAGAEVQKSVEQAVRESVELGIDKRGKEVTPWLLKRVGELTGGKALGLNVNLIENNARIGAEVAVKLSEMYKLEAENGKGDALRYLYSPPNSHSPHKATIASTQLSQAQNTSSPTTTGTQETIIPTQSSKSTVIPTPTSEFTLPRPTVLVFGSAAIDLTSTSPHTLEPRTTTPGTVFVSPGGVGRNIAEAAQNLLPDHAVQLISAFGTNPSDIASSHHHDQIPSNTLITSGENVEEPDSFGKLLMLELAAAGLRTDGLVGKSGKSTAVCSLTLEKNGDLVAGVADMGIVETLSPDSIEEIIRERLPRMVVFDCNLTENVIRAILKTCGELSIPTFCDPTSLPKIPRLSSSLLSLLPSSLSDPRPLTNISPNILELDHLYNLIGTLSERSDELESRSWEYINSLNLGYDWRGKLESFLNGEGREWIREKGIVPKMIRLLPFISSFWLKVSSKGLIHLELTSSPSSTGSEGKGDGIIYKIDNAKYHPEKHLVLKHYPPPDIDQDEIVSTTGAGDTLVGGLVAGLVDGQSTSTPQDVWVGEALQGVKRSLKSRRAVG</sequence>
<evidence type="ECO:0000256" key="2">
    <source>
        <dbReference type="ARBA" id="ARBA00022723"/>
    </source>
</evidence>
<dbReference type="GO" id="GO:0004730">
    <property type="term" value="F:pseudouridylate synthase activity"/>
    <property type="evidence" value="ECO:0007669"/>
    <property type="project" value="InterPro"/>
</dbReference>
<accession>A0AAJ8K2X1</accession>
<organism evidence="10 11">
    <name type="scientific">Kwoniella bestiolae CBS 10118</name>
    <dbReference type="NCBI Taxonomy" id="1296100"/>
    <lineage>
        <taxon>Eukaryota</taxon>
        <taxon>Fungi</taxon>
        <taxon>Dikarya</taxon>
        <taxon>Basidiomycota</taxon>
        <taxon>Agaricomycotina</taxon>
        <taxon>Tremellomycetes</taxon>
        <taxon>Tremellales</taxon>
        <taxon>Cryptococcaceae</taxon>
        <taxon>Kwoniella</taxon>
    </lineage>
</organism>
<dbReference type="InterPro" id="IPR002173">
    <property type="entry name" value="Carboh/pur_kinase_PfkB_CS"/>
</dbReference>
<evidence type="ECO:0000259" key="9">
    <source>
        <dbReference type="Pfam" id="PF00294"/>
    </source>
</evidence>
<dbReference type="PANTHER" id="PTHR42909">
    <property type="entry name" value="ZGC:136858"/>
    <property type="match status" value="1"/>
</dbReference>
<keyword evidence="5" id="KW-0464">Manganese</keyword>
<keyword evidence="4" id="KW-0378">Hydrolase</keyword>
<dbReference type="InterPro" id="IPR011611">
    <property type="entry name" value="PfkB_dom"/>
</dbReference>
<evidence type="ECO:0000256" key="4">
    <source>
        <dbReference type="ARBA" id="ARBA00022801"/>
    </source>
</evidence>
<dbReference type="InterPro" id="IPR029056">
    <property type="entry name" value="Ribokinase-like"/>
</dbReference>
<dbReference type="GeneID" id="30204962"/>
<dbReference type="InterPro" id="IPR007342">
    <property type="entry name" value="PsuG"/>
</dbReference>
<feature type="compositionally biased region" description="Low complexity" evidence="8">
    <location>
        <begin position="401"/>
        <end position="417"/>
    </location>
</feature>
<dbReference type="Pfam" id="PF00294">
    <property type="entry name" value="PfkB"/>
    <property type="match status" value="2"/>
</dbReference>
<dbReference type="GO" id="GO:0016301">
    <property type="term" value="F:kinase activity"/>
    <property type="evidence" value="ECO:0007669"/>
    <property type="project" value="UniProtKB-KW"/>
</dbReference>
<evidence type="ECO:0000256" key="8">
    <source>
        <dbReference type="SAM" id="MobiDB-lite"/>
    </source>
</evidence>
<dbReference type="KEGG" id="kbi:30204962"/>
<dbReference type="Proteomes" id="UP000092730">
    <property type="component" value="Chromosome 1"/>
</dbReference>
<dbReference type="Gene3D" id="3.40.1190.20">
    <property type="match status" value="2"/>
</dbReference>
<keyword evidence="6" id="KW-0456">Lyase</keyword>
<evidence type="ECO:0000256" key="3">
    <source>
        <dbReference type="ARBA" id="ARBA00022777"/>
    </source>
</evidence>
<keyword evidence="3" id="KW-0418">Kinase</keyword>
<reference evidence="10" key="2">
    <citation type="submission" date="2024-02" db="EMBL/GenBank/DDBJ databases">
        <title>Comparative genomics of Cryptococcus and Kwoniella reveals pathogenesis evolution and contrasting modes of karyotype evolution via chromosome fusion or intercentromeric recombination.</title>
        <authorList>
            <person name="Coelho M.A."/>
            <person name="David-Palma M."/>
            <person name="Shea T."/>
            <person name="Bowers K."/>
            <person name="McGinley-Smith S."/>
            <person name="Mohammad A.W."/>
            <person name="Gnirke A."/>
            <person name="Yurkov A.M."/>
            <person name="Nowrousian M."/>
            <person name="Sun S."/>
            <person name="Cuomo C.A."/>
            <person name="Heitman J."/>
        </authorList>
    </citation>
    <scope>NUCLEOTIDE SEQUENCE</scope>
    <source>
        <strain evidence="10">CBS 10118</strain>
    </source>
</reference>
<keyword evidence="2" id="KW-0479">Metal-binding</keyword>
<protein>
    <recommendedName>
        <fullName evidence="9">Carbohydrate kinase PfkB domain-containing protein</fullName>
    </recommendedName>
</protein>
<dbReference type="HAMAP" id="MF_01876">
    <property type="entry name" value="PsiMP_glycosidase"/>
    <property type="match status" value="1"/>
</dbReference>
<feature type="region of interest" description="Disordered" evidence="8">
    <location>
        <begin position="397"/>
        <end position="429"/>
    </location>
</feature>